<keyword evidence="1" id="KW-0813">Transport</keyword>
<dbReference type="InterPro" id="IPR003593">
    <property type="entry name" value="AAA+_ATPase"/>
</dbReference>
<evidence type="ECO:0000256" key="2">
    <source>
        <dbReference type="ARBA" id="ARBA00022475"/>
    </source>
</evidence>
<dbReference type="InterPro" id="IPR050166">
    <property type="entry name" value="ABC_transporter_ATP-bind"/>
</dbReference>
<evidence type="ECO:0000256" key="1">
    <source>
        <dbReference type="ARBA" id="ARBA00022448"/>
    </source>
</evidence>
<dbReference type="EMBL" id="JAALLH010000001">
    <property type="protein sequence ID" value="NIY62494.1"/>
    <property type="molecule type" value="Genomic_DNA"/>
</dbReference>
<dbReference type="GO" id="GO:0016887">
    <property type="term" value="F:ATP hydrolysis activity"/>
    <property type="evidence" value="ECO:0007669"/>
    <property type="project" value="InterPro"/>
</dbReference>
<dbReference type="Gene3D" id="3.40.50.300">
    <property type="entry name" value="P-loop containing nucleotide triphosphate hydrolases"/>
    <property type="match status" value="1"/>
</dbReference>
<dbReference type="Pfam" id="PF00005">
    <property type="entry name" value="ABC_tran"/>
    <property type="match status" value="1"/>
</dbReference>
<gene>
    <name evidence="8" type="ORF">SMALB_0411</name>
</gene>
<dbReference type="PANTHER" id="PTHR42788">
    <property type="entry name" value="TAURINE IMPORT ATP-BINDING PROTEIN-RELATED"/>
    <property type="match status" value="1"/>
</dbReference>
<proteinExistence type="predicted"/>
<dbReference type="PROSITE" id="PS50893">
    <property type="entry name" value="ABC_TRANSPORTER_2"/>
    <property type="match status" value="1"/>
</dbReference>
<dbReference type="InterPro" id="IPR003439">
    <property type="entry name" value="ABC_transporter-like_ATP-bd"/>
</dbReference>
<dbReference type="GO" id="GO:0005524">
    <property type="term" value="F:ATP binding"/>
    <property type="evidence" value="ECO:0007669"/>
    <property type="project" value="UniProtKB-KW"/>
</dbReference>
<dbReference type="SMART" id="SM00382">
    <property type="entry name" value="AAA"/>
    <property type="match status" value="1"/>
</dbReference>
<evidence type="ECO:0000256" key="6">
    <source>
        <dbReference type="ARBA" id="ARBA00023136"/>
    </source>
</evidence>
<keyword evidence="2" id="KW-1003">Cell membrane</keyword>
<comment type="caution">
    <text evidence="8">The sequence shown here is derived from an EMBL/GenBank/DDBJ whole genome shotgun (WGS) entry which is preliminary data.</text>
</comment>
<dbReference type="PANTHER" id="PTHR42788:SF17">
    <property type="entry name" value="ALIPHATIC SULFONATES IMPORT ATP-BINDING PROTEIN SSUB"/>
    <property type="match status" value="1"/>
</dbReference>
<name>A0A7X5WXE1_STRMQ</name>
<keyword evidence="4 8" id="KW-0067">ATP-binding</keyword>
<sequence>MAPPLPSSDLMTPSSAGARLLLDAVGKRYGARWVLENLDLEVEPGSFVSFLGPSGAGKSTLLRIVAGLEQPSAGSVELHGTGPEPVTARMMFQEDRLLPWRSAEDNVLLGGGGRGEEARALLEAVGLAGRGGAWPAELSGGQKQRVALARALLHHPELLLLDEPFGALDAITRIAMQQLVERLWLAQPRTVLLVTHDVEEALVLSDRVLVLAGGSVGRDLRIDLPREGRRGHPRLVAWKEEILQGLLEPASAAMGAAREQAGTRPTTT</sequence>
<keyword evidence="3" id="KW-0547">Nucleotide-binding</keyword>
<dbReference type="Proteomes" id="UP000536624">
    <property type="component" value="Unassembled WGS sequence"/>
</dbReference>
<accession>A0A7X5WXE1</accession>
<evidence type="ECO:0000259" key="7">
    <source>
        <dbReference type="PROSITE" id="PS50893"/>
    </source>
</evidence>
<evidence type="ECO:0000256" key="3">
    <source>
        <dbReference type="ARBA" id="ARBA00022741"/>
    </source>
</evidence>
<keyword evidence="5" id="KW-1278">Translocase</keyword>
<dbReference type="PROSITE" id="PS00211">
    <property type="entry name" value="ABC_TRANSPORTER_1"/>
    <property type="match status" value="1"/>
</dbReference>
<dbReference type="InterPro" id="IPR017871">
    <property type="entry name" value="ABC_transporter-like_CS"/>
</dbReference>
<dbReference type="AlphaFoldDB" id="A0A7X5WXE1"/>
<keyword evidence="6" id="KW-0472">Membrane</keyword>
<organism evidence="8 9">
    <name type="scientific">Streptomyces malaysiensis</name>
    <dbReference type="NCBI Taxonomy" id="92644"/>
    <lineage>
        <taxon>Bacteria</taxon>
        <taxon>Bacillati</taxon>
        <taxon>Actinomycetota</taxon>
        <taxon>Actinomycetes</taxon>
        <taxon>Kitasatosporales</taxon>
        <taxon>Streptomycetaceae</taxon>
        <taxon>Streptomyces</taxon>
        <taxon>Streptomyces violaceusniger group</taxon>
    </lineage>
</organism>
<evidence type="ECO:0000313" key="9">
    <source>
        <dbReference type="Proteomes" id="UP000536624"/>
    </source>
</evidence>
<evidence type="ECO:0000256" key="4">
    <source>
        <dbReference type="ARBA" id="ARBA00022840"/>
    </source>
</evidence>
<reference evidence="8 9" key="1">
    <citation type="submission" date="2020-02" db="EMBL/GenBank/DDBJ databases">
        <title>Streptomyces malaysiensis DSM14702 (JHCC583434, PFL_A843) Genome sequencing and assembly.</title>
        <authorList>
            <person name="Samborskyy M."/>
        </authorList>
    </citation>
    <scope>NUCLEOTIDE SEQUENCE [LARGE SCALE GENOMIC DNA]</scope>
    <source>
        <strain evidence="8 9">DSM 14702</strain>
    </source>
</reference>
<evidence type="ECO:0000256" key="5">
    <source>
        <dbReference type="ARBA" id="ARBA00022967"/>
    </source>
</evidence>
<feature type="domain" description="ABC transporter" evidence="7">
    <location>
        <begin position="20"/>
        <end position="238"/>
    </location>
</feature>
<evidence type="ECO:0000313" key="8">
    <source>
        <dbReference type="EMBL" id="NIY62494.1"/>
    </source>
</evidence>
<protein>
    <submittedName>
        <fullName evidence="8">Aliphatic sulfonates transporter ATP-binding protein</fullName>
    </submittedName>
</protein>
<dbReference type="SUPFAM" id="SSF52540">
    <property type="entry name" value="P-loop containing nucleoside triphosphate hydrolases"/>
    <property type="match status" value="1"/>
</dbReference>
<dbReference type="InterPro" id="IPR027417">
    <property type="entry name" value="P-loop_NTPase"/>
</dbReference>